<dbReference type="Gene3D" id="2.30.30.240">
    <property type="entry name" value="PRC-barrel domain"/>
    <property type="match status" value="1"/>
</dbReference>
<dbReference type="Proteomes" id="UP000605253">
    <property type="component" value="Unassembled WGS sequence"/>
</dbReference>
<name>A0A917CYK9_9GAMM</name>
<reference evidence="2" key="2">
    <citation type="submission" date="2020-09" db="EMBL/GenBank/DDBJ databases">
        <authorList>
            <person name="Sun Q."/>
            <person name="Zhou Y."/>
        </authorList>
    </citation>
    <scope>NUCLEOTIDE SEQUENCE</scope>
    <source>
        <strain evidence="2">CGMCC 1.12181</strain>
    </source>
</reference>
<dbReference type="PANTHER" id="PTHR36505:SF1">
    <property type="entry name" value="BLR1072 PROTEIN"/>
    <property type="match status" value="1"/>
</dbReference>
<organism evidence="2 3">
    <name type="scientific">Marinicella pacifica</name>
    <dbReference type="NCBI Taxonomy" id="1171543"/>
    <lineage>
        <taxon>Bacteria</taxon>
        <taxon>Pseudomonadati</taxon>
        <taxon>Pseudomonadota</taxon>
        <taxon>Gammaproteobacteria</taxon>
        <taxon>Lysobacterales</taxon>
        <taxon>Marinicellaceae</taxon>
        <taxon>Marinicella</taxon>
    </lineage>
</organism>
<dbReference type="Pfam" id="PF05239">
    <property type="entry name" value="PRC"/>
    <property type="match status" value="1"/>
</dbReference>
<comment type="caution">
    <text evidence="2">The sequence shown here is derived from an EMBL/GenBank/DDBJ whole genome shotgun (WGS) entry which is preliminary data.</text>
</comment>
<dbReference type="InterPro" id="IPR011033">
    <property type="entry name" value="PRC_barrel-like_sf"/>
</dbReference>
<accession>A0A917CYK9</accession>
<reference evidence="2" key="1">
    <citation type="journal article" date="2014" name="Int. J. Syst. Evol. Microbiol.">
        <title>Complete genome sequence of Corynebacterium casei LMG S-19264T (=DSM 44701T), isolated from a smear-ripened cheese.</title>
        <authorList>
            <consortium name="US DOE Joint Genome Institute (JGI-PGF)"/>
            <person name="Walter F."/>
            <person name="Albersmeier A."/>
            <person name="Kalinowski J."/>
            <person name="Ruckert C."/>
        </authorList>
    </citation>
    <scope>NUCLEOTIDE SEQUENCE</scope>
    <source>
        <strain evidence="2">CGMCC 1.12181</strain>
    </source>
</reference>
<evidence type="ECO:0000313" key="3">
    <source>
        <dbReference type="Proteomes" id="UP000605253"/>
    </source>
</evidence>
<proteinExistence type="predicted"/>
<evidence type="ECO:0000313" key="2">
    <source>
        <dbReference type="EMBL" id="GGG02569.1"/>
    </source>
</evidence>
<evidence type="ECO:0000259" key="1">
    <source>
        <dbReference type="Pfam" id="PF05239"/>
    </source>
</evidence>
<protein>
    <recommendedName>
        <fullName evidence="1">PRC-barrel domain-containing protein</fullName>
    </recommendedName>
</protein>
<dbReference type="InterPro" id="IPR027275">
    <property type="entry name" value="PRC-brl_dom"/>
</dbReference>
<gene>
    <name evidence="2" type="ORF">GCM10011365_24700</name>
</gene>
<keyword evidence="3" id="KW-1185">Reference proteome</keyword>
<dbReference type="SUPFAM" id="SSF50346">
    <property type="entry name" value="PRC-barrel domain"/>
    <property type="match status" value="1"/>
</dbReference>
<dbReference type="PANTHER" id="PTHR36505">
    <property type="entry name" value="BLR1072 PROTEIN"/>
    <property type="match status" value="1"/>
</dbReference>
<dbReference type="AlphaFoldDB" id="A0A917CYK9"/>
<dbReference type="EMBL" id="BMEO01000017">
    <property type="protein sequence ID" value="GGG02569.1"/>
    <property type="molecule type" value="Genomic_DNA"/>
</dbReference>
<dbReference type="RefSeq" id="WP_188366071.1">
    <property type="nucleotide sequence ID" value="NZ_BAABJF010000021.1"/>
</dbReference>
<feature type="domain" description="PRC-barrel" evidence="1">
    <location>
        <begin position="7"/>
        <end position="82"/>
    </location>
</feature>
<sequence length="112" mass="12693">MSNRTLLSATSLEGTDVKNFQDQSLGDVKDLMIDTNTGKVRYAVMDFGGFLGIGNKLFAVPMEAMKVDTDNECLKLDADKEKLVNAEGFDKDNWPNFADTQWQQRIDQYYQI</sequence>